<proteinExistence type="predicted"/>
<dbReference type="EMBL" id="CP110430">
    <property type="protein sequence ID" value="WAQ88896.1"/>
    <property type="molecule type" value="Genomic_DNA"/>
</dbReference>
<organism evidence="1 2">
    <name type="scientific">Puccinia triticina</name>
    <dbReference type="NCBI Taxonomy" id="208348"/>
    <lineage>
        <taxon>Eukaryota</taxon>
        <taxon>Fungi</taxon>
        <taxon>Dikarya</taxon>
        <taxon>Basidiomycota</taxon>
        <taxon>Pucciniomycotina</taxon>
        <taxon>Pucciniomycetes</taxon>
        <taxon>Pucciniales</taxon>
        <taxon>Pucciniaceae</taxon>
        <taxon>Puccinia</taxon>
    </lineage>
</organism>
<dbReference type="RefSeq" id="XP_053024451.1">
    <property type="nucleotide sequence ID" value="XM_053160481.1"/>
</dbReference>
<dbReference type="GeneID" id="77801376"/>
<sequence length="181" mass="20287">MAPGCLEREGSDAGSEEDELVLTESIINASAAFDAGENMETEEPLEDLDWDDYLFEATNQLRDKPIARNKNANTRGAAQNGVWYPFKNKETSGTGRQWETIISQTANLWELGKNGVKSHFDDQTKLVGVRDNINRRFVEIMQQKDNASQQDEIRKMEEEDLAQLFNPFLGLLGVTASSSVL</sequence>
<dbReference type="Proteomes" id="UP001164743">
    <property type="component" value="Chromosome 10A"/>
</dbReference>
<evidence type="ECO:0000313" key="2">
    <source>
        <dbReference type="Proteomes" id="UP001164743"/>
    </source>
</evidence>
<reference evidence="1" key="1">
    <citation type="submission" date="2022-10" db="EMBL/GenBank/DDBJ databases">
        <title>Puccinia triticina Genome sequencing and assembly.</title>
        <authorList>
            <person name="Li C."/>
        </authorList>
    </citation>
    <scope>NUCLEOTIDE SEQUENCE</scope>
    <source>
        <strain evidence="1">Pt15</strain>
    </source>
</reference>
<gene>
    <name evidence="1" type="ORF">PtA15_10A318</name>
</gene>
<evidence type="ECO:0000313" key="1">
    <source>
        <dbReference type="EMBL" id="WAQ88896.1"/>
    </source>
</evidence>
<name>A0ABY7CUB8_9BASI</name>
<accession>A0ABY7CUB8</accession>
<keyword evidence="2" id="KW-1185">Reference proteome</keyword>
<protein>
    <submittedName>
        <fullName evidence="1">Uncharacterized protein</fullName>
    </submittedName>
</protein>